<sequence>MAPIASNTDPDANAHISAAILFTAREMKDYLRWQRQLPPSSRFVLLHRGRLPNAEQYHEYTNWREARAKEADEFIPNAGLWINQCSSDYASSTRDGSSTSEEKGSDGGVRTARSCKHVLHPTTAYDSKRGVEMCPCCTVTAHLKYMDRLTSVLDNCQGSPYDEAKSGARGPVARAWRAGKLQFANVLQKLEEAAEVEAAWQAANPCVCLGDTMSASRALKMYCDSVKASPSETQFNRSCKNKRVSFGTETRFEPGRPESYFRRTSVRYEPGRYANWGDAGWTGHGFDGAEDCRSDTRHKEDEQESMTIHYTFGLCKKEDQDGEEKAEDKREDMGQDTDTDLDEAKDFDGSEDRHIDSEEYRRGRYRRK</sequence>
<evidence type="ECO:0000313" key="2">
    <source>
        <dbReference type="EMBL" id="KAF2747357.1"/>
    </source>
</evidence>
<dbReference type="EMBL" id="MU006573">
    <property type="protein sequence ID" value="KAF2747357.1"/>
    <property type="molecule type" value="Genomic_DNA"/>
</dbReference>
<feature type="compositionally biased region" description="Polar residues" evidence="1">
    <location>
        <begin position="89"/>
        <end position="99"/>
    </location>
</feature>
<name>A0A6A6VDZ3_9PLEO</name>
<dbReference type="AlphaFoldDB" id="A0A6A6VDZ3"/>
<evidence type="ECO:0000256" key="1">
    <source>
        <dbReference type="SAM" id="MobiDB-lite"/>
    </source>
</evidence>
<evidence type="ECO:0000313" key="3">
    <source>
        <dbReference type="Proteomes" id="UP000799440"/>
    </source>
</evidence>
<gene>
    <name evidence="2" type="ORF">M011DRAFT_458628</name>
</gene>
<feature type="region of interest" description="Disordered" evidence="1">
    <location>
        <begin position="310"/>
        <end position="368"/>
    </location>
</feature>
<dbReference type="OrthoDB" id="3800453at2759"/>
<feature type="compositionally biased region" description="Basic and acidic residues" evidence="1">
    <location>
        <begin position="342"/>
        <end position="362"/>
    </location>
</feature>
<reference evidence="2" key="1">
    <citation type="journal article" date="2020" name="Stud. Mycol.">
        <title>101 Dothideomycetes genomes: a test case for predicting lifestyles and emergence of pathogens.</title>
        <authorList>
            <person name="Haridas S."/>
            <person name="Albert R."/>
            <person name="Binder M."/>
            <person name="Bloem J."/>
            <person name="Labutti K."/>
            <person name="Salamov A."/>
            <person name="Andreopoulos B."/>
            <person name="Baker S."/>
            <person name="Barry K."/>
            <person name="Bills G."/>
            <person name="Bluhm B."/>
            <person name="Cannon C."/>
            <person name="Castanera R."/>
            <person name="Culley D."/>
            <person name="Daum C."/>
            <person name="Ezra D."/>
            <person name="Gonzalez J."/>
            <person name="Henrissat B."/>
            <person name="Kuo A."/>
            <person name="Liang C."/>
            <person name="Lipzen A."/>
            <person name="Lutzoni F."/>
            <person name="Magnuson J."/>
            <person name="Mondo S."/>
            <person name="Nolan M."/>
            <person name="Ohm R."/>
            <person name="Pangilinan J."/>
            <person name="Park H.-J."/>
            <person name="Ramirez L."/>
            <person name="Alfaro M."/>
            <person name="Sun H."/>
            <person name="Tritt A."/>
            <person name="Yoshinaga Y."/>
            <person name="Zwiers L.-H."/>
            <person name="Turgeon B."/>
            <person name="Goodwin S."/>
            <person name="Spatafora J."/>
            <person name="Crous P."/>
            <person name="Grigoriev I."/>
        </authorList>
    </citation>
    <scope>NUCLEOTIDE SEQUENCE</scope>
    <source>
        <strain evidence="2">CBS 119925</strain>
    </source>
</reference>
<keyword evidence="3" id="KW-1185">Reference proteome</keyword>
<accession>A0A6A6VDZ3</accession>
<organism evidence="2 3">
    <name type="scientific">Sporormia fimetaria CBS 119925</name>
    <dbReference type="NCBI Taxonomy" id="1340428"/>
    <lineage>
        <taxon>Eukaryota</taxon>
        <taxon>Fungi</taxon>
        <taxon>Dikarya</taxon>
        <taxon>Ascomycota</taxon>
        <taxon>Pezizomycotina</taxon>
        <taxon>Dothideomycetes</taxon>
        <taxon>Pleosporomycetidae</taxon>
        <taxon>Pleosporales</taxon>
        <taxon>Sporormiaceae</taxon>
        <taxon>Sporormia</taxon>
    </lineage>
</organism>
<protein>
    <submittedName>
        <fullName evidence="2">Uncharacterized protein</fullName>
    </submittedName>
</protein>
<feature type="region of interest" description="Disordered" evidence="1">
    <location>
        <begin position="89"/>
        <end position="110"/>
    </location>
</feature>
<proteinExistence type="predicted"/>
<dbReference type="Proteomes" id="UP000799440">
    <property type="component" value="Unassembled WGS sequence"/>
</dbReference>